<proteinExistence type="predicted"/>
<reference evidence="1 2" key="2">
    <citation type="journal article" date="2011" name="Mol. Biol. Evol.">
        <title>Unity in variety--the pan-genome of the Chlamydiae.</title>
        <authorList>
            <person name="Collingro A."/>
            <person name="Tischler P."/>
            <person name="Weinmaier T."/>
            <person name="Penz T."/>
            <person name="Heinz E."/>
            <person name="Brunham R.C."/>
            <person name="Read T.D."/>
            <person name="Bavoil P.M."/>
            <person name="Sachse K."/>
            <person name="Kahane S."/>
            <person name="Friedman M.G."/>
            <person name="Rattei T."/>
            <person name="Myers G.S."/>
            <person name="Horn M."/>
        </authorList>
    </citation>
    <scope>NUCLEOTIDE SEQUENCE [LARGE SCALE GENOMIC DNA]</scope>
    <source>
        <strain evidence="2">UV7</strain>
    </source>
</reference>
<dbReference type="AlphaFoldDB" id="F8KX62"/>
<evidence type="ECO:0000313" key="2">
    <source>
        <dbReference type="Proteomes" id="UP000000495"/>
    </source>
</evidence>
<accession>F8KX62</accession>
<name>F8KX62_PARAV</name>
<dbReference type="EMBL" id="FR872580">
    <property type="protein sequence ID" value="CCB85529.1"/>
    <property type="molecule type" value="Genomic_DNA"/>
</dbReference>
<keyword evidence="2" id="KW-1185">Reference proteome</keyword>
<protein>
    <submittedName>
        <fullName evidence="1">Uncharacterized protein</fullName>
    </submittedName>
</protein>
<gene>
    <name evidence="1" type="ordered locus">PUV_05790</name>
</gene>
<dbReference type="HOGENOM" id="CLU_1711477_0_0_0"/>
<evidence type="ECO:0000313" key="1">
    <source>
        <dbReference type="EMBL" id="CCB85529.1"/>
    </source>
</evidence>
<dbReference type="STRING" id="765952.PUV_05790"/>
<reference key="1">
    <citation type="journal article" date="2011" name="Mol. Biol. Evol.">
        <title>Unity in variety -- the pan-genome of the Chlamydiae.</title>
        <authorList>
            <person name="Collingro A."/>
            <person name="Tischler P."/>
            <person name="Weinmaier T."/>
            <person name="Penz T."/>
            <person name="Heinz E."/>
            <person name="Brunham R.C."/>
            <person name="Read T.D."/>
            <person name="Bavoil P.M."/>
            <person name="Sachse K."/>
            <person name="Kahane S."/>
            <person name="Friedman M.G."/>
            <person name="Rattei T."/>
            <person name="Myers G.S.A."/>
            <person name="Horn M."/>
        </authorList>
    </citation>
    <scope>NUCLEOTIDE SEQUENCE</scope>
    <source>
        <strain>UV7</strain>
    </source>
</reference>
<organism evidence="1 2">
    <name type="scientific">Parachlamydia acanthamoebae (strain UV7)</name>
    <dbReference type="NCBI Taxonomy" id="765952"/>
    <lineage>
        <taxon>Bacteria</taxon>
        <taxon>Pseudomonadati</taxon>
        <taxon>Chlamydiota</taxon>
        <taxon>Chlamydiia</taxon>
        <taxon>Parachlamydiales</taxon>
        <taxon>Parachlamydiaceae</taxon>
        <taxon>Parachlamydia</taxon>
    </lineage>
</organism>
<sequence length="153" mass="17251">MIQASPAFVNSERLELAGYLVEYESAPNIALRAIFDRAIKCLEIYLTRSLNLSLRENIWHSVSKERLTTLNHILAEAVNEKIFCQFTDSEIHAMLIECKQTGAVSCIRLAMETKHKENAIMTILVGKVNAMAKSLTCDMVDCFEKRLAVITSQ</sequence>
<dbReference type="Proteomes" id="UP000000495">
    <property type="component" value="Chromosome"/>
</dbReference>
<dbReference type="RefSeq" id="WP_006341205.1">
    <property type="nucleotide sequence ID" value="NC_015702.1"/>
</dbReference>
<dbReference type="KEGG" id="puv:PUV_05790"/>